<proteinExistence type="predicted"/>
<evidence type="ECO:0000256" key="1">
    <source>
        <dbReference type="SAM" id="MobiDB-lite"/>
    </source>
</evidence>
<keyword evidence="3" id="KW-1185">Reference proteome</keyword>
<reference evidence="2" key="1">
    <citation type="submission" date="2022-08" db="EMBL/GenBank/DDBJ databases">
        <authorList>
            <consortium name="DOE Joint Genome Institute"/>
            <person name="Min B."/>
            <person name="Riley R."/>
            <person name="Sierra-Patev S."/>
            <person name="Naranjo-Ortiz M."/>
            <person name="Looney B."/>
            <person name="Konkel Z."/>
            <person name="Slot J.C."/>
            <person name="Sakamoto Y."/>
            <person name="Steenwyk J.L."/>
            <person name="Rokas A."/>
            <person name="Carro J."/>
            <person name="Camarero S."/>
            <person name="Ferreira P."/>
            <person name="Molpeceres G."/>
            <person name="Ruiz-Duenas F.J."/>
            <person name="Serrano A."/>
            <person name="Henrissat B."/>
            <person name="Drula E."/>
            <person name="Hughes K.W."/>
            <person name="Mata J.L."/>
            <person name="Ishikawa N.K."/>
            <person name="Vargas-Isla R."/>
            <person name="Ushijima S."/>
            <person name="Smith C.A."/>
            <person name="Ahrendt S."/>
            <person name="Andreopoulos W."/>
            <person name="He G."/>
            <person name="Labutti K."/>
            <person name="Lipzen A."/>
            <person name="Ng V."/>
            <person name="Sandor L."/>
            <person name="Barry K."/>
            <person name="Martinez A.T."/>
            <person name="Xiao Y."/>
            <person name="Gibbons J.G."/>
            <person name="Terashima K."/>
            <person name="Hibbett D.S."/>
            <person name="Grigoriev I.V."/>
        </authorList>
    </citation>
    <scope>NUCLEOTIDE SEQUENCE</scope>
    <source>
        <strain evidence="2">TFB9207</strain>
    </source>
</reference>
<dbReference type="AlphaFoldDB" id="A0AA38U8L8"/>
<protein>
    <submittedName>
        <fullName evidence="2">Uncharacterized protein</fullName>
    </submittedName>
</protein>
<evidence type="ECO:0000313" key="3">
    <source>
        <dbReference type="Proteomes" id="UP001163846"/>
    </source>
</evidence>
<gene>
    <name evidence="2" type="ORF">F5878DRAFT_645332</name>
</gene>
<evidence type="ECO:0000313" key="2">
    <source>
        <dbReference type="EMBL" id="KAJ3834196.1"/>
    </source>
</evidence>
<sequence>MVTVYVKHSLFTKLPFKPLKHLKKKNTVHAKEKLYRQFLETRFRKIRVYRPQVRISTTPSIPTSVEIPTAPPSPSPVRPGRGLRRHDTFFFLARAPTPMLVENIPTPTPVEISTAPPSPNPVRQERALRLNGTILSPARTHTDSIQSNVLDYTDFEAQHVSNWEISDGSRARVDLDECWEEVALQNTPLSNLPPGVSLEQYVRESLNRKRIGGFLAYAYSLEDTTTNKAGPSSTS</sequence>
<feature type="region of interest" description="Disordered" evidence="1">
    <location>
        <begin position="59"/>
        <end position="80"/>
    </location>
</feature>
<dbReference type="Proteomes" id="UP001163846">
    <property type="component" value="Unassembled WGS sequence"/>
</dbReference>
<accession>A0AA38U8L8</accession>
<dbReference type="EMBL" id="MU806566">
    <property type="protein sequence ID" value="KAJ3834196.1"/>
    <property type="molecule type" value="Genomic_DNA"/>
</dbReference>
<comment type="caution">
    <text evidence="2">The sequence shown here is derived from an EMBL/GenBank/DDBJ whole genome shotgun (WGS) entry which is preliminary data.</text>
</comment>
<organism evidence="2 3">
    <name type="scientific">Lentinula raphanica</name>
    <dbReference type="NCBI Taxonomy" id="153919"/>
    <lineage>
        <taxon>Eukaryota</taxon>
        <taxon>Fungi</taxon>
        <taxon>Dikarya</taxon>
        <taxon>Basidiomycota</taxon>
        <taxon>Agaricomycotina</taxon>
        <taxon>Agaricomycetes</taxon>
        <taxon>Agaricomycetidae</taxon>
        <taxon>Agaricales</taxon>
        <taxon>Marasmiineae</taxon>
        <taxon>Omphalotaceae</taxon>
        <taxon>Lentinula</taxon>
    </lineage>
</organism>
<name>A0AA38U8L8_9AGAR</name>